<keyword evidence="5 11" id="KW-0812">Transmembrane</keyword>
<evidence type="ECO:0000256" key="6">
    <source>
        <dbReference type="ARBA" id="ARBA00022968"/>
    </source>
</evidence>
<feature type="compositionally biased region" description="Low complexity" evidence="10">
    <location>
        <begin position="85"/>
        <end position="111"/>
    </location>
</feature>
<protein>
    <submittedName>
        <fullName evidence="12">Galactosyltransferase</fullName>
    </submittedName>
</protein>
<feature type="region of interest" description="Disordered" evidence="10">
    <location>
        <begin position="33"/>
        <end position="61"/>
    </location>
</feature>
<comment type="similarity">
    <text evidence="2">Belongs to the glycosyltransferase 31 family.</text>
</comment>
<keyword evidence="3 12" id="KW-0328">Glycosyltransferase</keyword>
<reference evidence="12" key="1">
    <citation type="submission" date="2020-09" db="EMBL/GenBank/DDBJ databases">
        <title>Comparative genome analyses of four rice-infecting Rhizoctonia solani isolates reveal extensive enrichment of homogalacturonan modification genes.</title>
        <authorList>
            <person name="Lee D.-Y."/>
            <person name="Jeon J."/>
            <person name="Kim K.-T."/>
            <person name="Cheong K."/>
            <person name="Song H."/>
            <person name="Choi G."/>
            <person name="Ko J."/>
            <person name="Opiyo S.O."/>
            <person name="Zuo S."/>
            <person name="Madhav S."/>
            <person name="Lee Y.-H."/>
            <person name="Wang G.-L."/>
        </authorList>
    </citation>
    <scope>NUCLEOTIDE SEQUENCE</scope>
    <source>
        <strain evidence="12">AG1-IA B2</strain>
    </source>
</reference>
<comment type="caution">
    <text evidence="12">The sequence shown here is derived from an EMBL/GenBank/DDBJ whole genome shotgun (WGS) entry which is preliminary data.</text>
</comment>
<evidence type="ECO:0000313" key="13">
    <source>
        <dbReference type="Proteomes" id="UP000614334"/>
    </source>
</evidence>
<evidence type="ECO:0000256" key="1">
    <source>
        <dbReference type="ARBA" id="ARBA00004323"/>
    </source>
</evidence>
<dbReference type="EMBL" id="JACYCF010000001">
    <property type="protein sequence ID" value="KAF8761452.1"/>
    <property type="molecule type" value="Genomic_DNA"/>
</dbReference>
<dbReference type="GO" id="GO:0000139">
    <property type="term" value="C:Golgi membrane"/>
    <property type="evidence" value="ECO:0007669"/>
    <property type="project" value="UniProtKB-SubCell"/>
</dbReference>
<keyword evidence="4 12" id="KW-0808">Transferase</keyword>
<proteinExistence type="inferred from homology"/>
<dbReference type="InterPro" id="IPR002659">
    <property type="entry name" value="Glyco_trans_31"/>
</dbReference>
<organism evidence="12 13">
    <name type="scientific">Rhizoctonia solani</name>
    <dbReference type="NCBI Taxonomy" id="456999"/>
    <lineage>
        <taxon>Eukaryota</taxon>
        <taxon>Fungi</taxon>
        <taxon>Dikarya</taxon>
        <taxon>Basidiomycota</taxon>
        <taxon>Agaricomycotina</taxon>
        <taxon>Agaricomycetes</taxon>
        <taxon>Cantharellales</taxon>
        <taxon>Ceratobasidiaceae</taxon>
        <taxon>Rhizoctonia</taxon>
    </lineage>
</organism>
<dbReference type="AlphaFoldDB" id="A0A8H7IMV8"/>
<dbReference type="PANTHER" id="PTHR11214:SF351">
    <property type="entry name" value="BETA-1,3-GALACTOSYLTRANSFERASE PVG3"/>
    <property type="match status" value="1"/>
</dbReference>
<dbReference type="GO" id="GO:0016758">
    <property type="term" value="F:hexosyltransferase activity"/>
    <property type="evidence" value="ECO:0007669"/>
    <property type="project" value="InterPro"/>
</dbReference>
<evidence type="ECO:0000256" key="9">
    <source>
        <dbReference type="ARBA" id="ARBA00023136"/>
    </source>
</evidence>
<evidence type="ECO:0000256" key="7">
    <source>
        <dbReference type="ARBA" id="ARBA00022989"/>
    </source>
</evidence>
<dbReference type="PANTHER" id="PTHR11214">
    <property type="entry name" value="BETA-1,3-N-ACETYLGLUCOSAMINYLTRANSFERASE"/>
    <property type="match status" value="1"/>
</dbReference>
<dbReference type="GO" id="GO:0051072">
    <property type="term" value="P:4,6-pyruvylated galactose residue biosynthetic process"/>
    <property type="evidence" value="ECO:0007669"/>
    <property type="project" value="TreeGrafter"/>
</dbReference>
<feature type="region of interest" description="Disordered" evidence="10">
    <location>
        <begin position="443"/>
        <end position="498"/>
    </location>
</feature>
<evidence type="ECO:0000256" key="3">
    <source>
        <dbReference type="ARBA" id="ARBA00022676"/>
    </source>
</evidence>
<comment type="subcellular location">
    <subcellularLocation>
        <location evidence="1">Golgi apparatus membrane</location>
        <topology evidence="1">Single-pass type II membrane protein</topology>
    </subcellularLocation>
</comment>
<keyword evidence="6" id="KW-0735">Signal-anchor</keyword>
<dbReference type="Proteomes" id="UP000614334">
    <property type="component" value="Unassembled WGS sequence"/>
</dbReference>
<name>A0A8H7IMV8_9AGAM</name>
<feature type="region of interest" description="Disordered" evidence="10">
    <location>
        <begin position="343"/>
        <end position="404"/>
    </location>
</feature>
<feature type="region of interest" description="Disordered" evidence="10">
    <location>
        <begin position="82"/>
        <end position="128"/>
    </location>
</feature>
<evidence type="ECO:0000256" key="4">
    <source>
        <dbReference type="ARBA" id="ARBA00022679"/>
    </source>
</evidence>
<evidence type="ECO:0000256" key="10">
    <source>
        <dbReference type="SAM" id="MobiDB-lite"/>
    </source>
</evidence>
<feature type="region of interest" description="Disordered" evidence="10">
    <location>
        <begin position="651"/>
        <end position="680"/>
    </location>
</feature>
<sequence>MVIAQIGYLRDTADSSSTWTLLGENVTTMRGLPFTILPPSRPSSRPSSPPPDAYDSSTSEYEVPNRRAYAFDSTPGYLFPPPRSPASSSLSITPLPSRSATPAPSRPTTPTFGSGFGSVYASTEDDTEDDGPCSLAALVRAGGLPAQPVVRHPLFPTQISSILLALLLFALFALALTLLLMHILNPDKYQLPWRSYCSLAPAFPPKPSGSSLHHGFSLRATAAHSLNMGFSSRSRGGASPEYGLNNTSRTVVRFILGQPRKDWERRIRLEQQAYNDLVILPIKENMNNGKTHAFFTWAHSNALVPPPVLLPSVPEHDNYTVPLHSSGLIPPWYRLYATENESHVRRGPAPAKPAPHDPAPVLQPESDTARRSASAFSSKFPRHLTSTPNLFPREAHDHGHSSRTASNEWIRPDFVIKADDDSFVMLAELEARLRWELYEAKRAADTGPGKDDSKRDDSSTTTTDPIHTSRSESAPETTAETSSTEAEPSSMPDIGKREFPEGIVFDKRDWSDGKGKDHIEGPLIYWGYLVKSRFMAGELYALSSSLVEYVATYPALKSMTNGAEDKQVAAWMKAHPQAANVRWRSERCWVYDHPKAGTVYSHGFLFPSEAARVRFGTRYSIPGGFTNFSIPMEVEALVEGSALSRLGTMPPPFLPSSSVQPTSFPSTSPNSQSQSDQESLLAALKDPQWSDVVNAYASRESRKSRYAGQSVGGTVVVHYIKRNEWFLEAALALLGDDDGTEDGPAL</sequence>
<evidence type="ECO:0000256" key="2">
    <source>
        <dbReference type="ARBA" id="ARBA00008661"/>
    </source>
</evidence>
<keyword evidence="9 11" id="KW-0472">Membrane</keyword>
<feature type="compositionally biased region" description="Low complexity" evidence="10">
    <location>
        <begin position="459"/>
        <end position="490"/>
    </location>
</feature>
<feature type="transmembrane region" description="Helical" evidence="11">
    <location>
        <begin position="161"/>
        <end position="184"/>
    </location>
</feature>
<feature type="compositionally biased region" description="Polar residues" evidence="10">
    <location>
        <begin position="655"/>
        <end position="678"/>
    </location>
</feature>
<feature type="compositionally biased region" description="Basic and acidic residues" evidence="10">
    <location>
        <begin position="443"/>
        <end position="458"/>
    </location>
</feature>
<evidence type="ECO:0000256" key="8">
    <source>
        <dbReference type="ARBA" id="ARBA00023034"/>
    </source>
</evidence>
<keyword evidence="8" id="KW-0333">Golgi apparatus</keyword>
<keyword evidence="7 11" id="KW-1133">Transmembrane helix</keyword>
<gene>
    <name evidence="12" type="ORF">RHS01_00712</name>
</gene>
<accession>A0A8H7IMV8</accession>
<evidence type="ECO:0000256" key="11">
    <source>
        <dbReference type="SAM" id="Phobius"/>
    </source>
</evidence>
<evidence type="ECO:0000313" key="12">
    <source>
        <dbReference type="EMBL" id="KAF8761452.1"/>
    </source>
</evidence>
<evidence type="ECO:0000256" key="5">
    <source>
        <dbReference type="ARBA" id="ARBA00022692"/>
    </source>
</evidence>